<protein>
    <recommendedName>
        <fullName evidence="2">Decapping nuclease</fullName>
    </recommendedName>
</protein>
<organism evidence="1">
    <name type="scientific">Craspedostauros australis</name>
    <dbReference type="NCBI Taxonomy" id="1486917"/>
    <lineage>
        <taxon>Eukaryota</taxon>
        <taxon>Sar</taxon>
        <taxon>Stramenopiles</taxon>
        <taxon>Ochrophyta</taxon>
        <taxon>Bacillariophyta</taxon>
        <taxon>Bacillariophyceae</taxon>
        <taxon>Bacillariophycidae</taxon>
        <taxon>Naviculales</taxon>
        <taxon>Naviculaceae</taxon>
        <taxon>Craspedostauros</taxon>
    </lineage>
</organism>
<evidence type="ECO:0000313" key="1">
    <source>
        <dbReference type="EMBL" id="CAD8337951.1"/>
    </source>
</evidence>
<name>A0A7R9ZMZ6_9STRA</name>
<gene>
    <name evidence="1" type="ORF">CAUS1442_LOCUS10079</name>
</gene>
<dbReference type="EMBL" id="HBEF01016125">
    <property type="protein sequence ID" value="CAD8337951.1"/>
    <property type="molecule type" value="Transcribed_RNA"/>
</dbReference>
<proteinExistence type="predicted"/>
<sequence length="346" mass="39415">MTMERNTAHEETLKDVGFTIFEEIYELGFFGWQPGFMPGDVTLDNLKSAKHIVECVDEDQMPPEIVETEKLNANLPTRFLTLPPQEHANRFPYNKFDIASLYVAKAKRGVDLDTVDFMFGGSTLEFLANKKNPEKPGAFYAAVLVPSTNIVMVKKVDDYIQNYADPGFQFSRLVTGRRFEDVEYVDYMFEHMQTIQMDGHKVFFKGESDAIHKPDGGTCVPVETKANNPWFWGTKVMFQLISNGSSLMIHGKKGRGGYLNHVRPYTLKEMCETSTKDVSISSLEQNLRDCLNTLRDAKESVLADGSVHVIHFANNEMQLRKYQGKDQEKIALFPNEEVCKELFESD</sequence>
<accession>A0A7R9ZMZ6</accession>
<dbReference type="AlphaFoldDB" id="A0A7R9ZMZ6"/>
<reference evidence="1" key="1">
    <citation type="submission" date="2021-01" db="EMBL/GenBank/DDBJ databases">
        <authorList>
            <person name="Corre E."/>
            <person name="Pelletier E."/>
            <person name="Niang G."/>
            <person name="Scheremetjew M."/>
            <person name="Finn R."/>
            <person name="Kale V."/>
            <person name="Holt S."/>
            <person name="Cochrane G."/>
            <person name="Meng A."/>
            <person name="Brown T."/>
            <person name="Cohen L."/>
        </authorList>
    </citation>
    <scope>NUCLEOTIDE SEQUENCE</scope>
    <source>
        <strain evidence="1">CCMP3328</strain>
    </source>
</reference>
<evidence type="ECO:0008006" key="2">
    <source>
        <dbReference type="Google" id="ProtNLM"/>
    </source>
</evidence>